<accession>A0ABM3GZ21</accession>
<evidence type="ECO:0000256" key="2">
    <source>
        <dbReference type="ARBA" id="ARBA00023002"/>
    </source>
</evidence>
<dbReference type="GeneID" id="125313730"/>
<dbReference type="Pfam" id="PF01370">
    <property type="entry name" value="Epimerase"/>
    <property type="match status" value="1"/>
</dbReference>
<gene>
    <name evidence="5" type="primary">LOC125313730</name>
</gene>
<dbReference type="InterPro" id="IPR036291">
    <property type="entry name" value="NAD(P)-bd_dom_sf"/>
</dbReference>
<dbReference type="RefSeq" id="XP_048129601.1">
    <property type="nucleotide sequence ID" value="XM_048273644.1"/>
</dbReference>
<name>A0ABM3GZ21_9MYRT</name>
<proteinExistence type="predicted"/>
<dbReference type="PANTHER" id="PTHR10366">
    <property type="entry name" value="NAD DEPENDENT EPIMERASE/DEHYDRATASE"/>
    <property type="match status" value="1"/>
</dbReference>
<feature type="domain" description="NAD-dependent epimerase/dehydratase" evidence="3">
    <location>
        <begin position="9"/>
        <end position="93"/>
    </location>
</feature>
<reference evidence="4" key="1">
    <citation type="submission" date="2025-05" db="UniProtKB">
        <authorList>
            <consortium name="RefSeq"/>
        </authorList>
    </citation>
    <scope>NUCLEOTIDE SEQUENCE [LARGE SCALE GENOMIC DNA]</scope>
</reference>
<dbReference type="PANTHER" id="PTHR10366:SF776">
    <property type="entry name" value="NAD(P)-BINDING ROSSMANN-FOLD SUPERFAMILY PROTEIN"/>
    <property type="match status" value="1"/>
</dbReference>
<dbReference type="Proteomes" id="UP000827889">
    <property type="component" value="Chromosome 2"/>
</dbReference>
<evidence type="ECO:0000313" key="5">
    <source>
        <dbReference type="RefSeq" id="XP_048129601.1"/>
    </source>
</evidence>
<evidence type="ECO:0000259" key="3">
    <source>
        <dbReference type="Pfam" id="PF01370"/>
    </source>
</evidence>
<dbReference type="InterPro" id="IPR050425">
    <property type="entry name" value="NAD(P)_dehydrat-like"/>
</dbReference>
<reference evidence="5" key="2">
    <citation type="submission" date="2025-08" db="UniProtKB">
        <authorList>
            <consortium name="RefSeq"/>
        </authorList>
    </citation>
    <scope>IDENTIFICATION</scope>
    <source>
        <tissue evidence="5">Leaf</tissue>
    </source>
</reference>
<sequence>MAMVERTLCVTGAGGSLASRVVKILLSQGYIILCTVRDPSDAKYAHLKELDKASEKLRLFKADLLDYNSLRLAIEGCCGVLHVASPVPSSSVSNPEVRVSPAYSFVTMSNPKVLFSQTVFRC</sequence>
<dbReference type="Gene3D" id="3.40.50.720">
    <property type="entry name" value="NAD(P)-binding Rossmann-like Domain"/>
    <property type="match status" value="1"/>
</dbReference>
<dbReference type="InterPro" id="IPR001509">
    <property type="entry name" value="Epimerase_deHydtase"/>
</dbReference>
<evidence type="ECO:0000313" key="4">
    <source>
        <dbReference type="Proteomes" id="UP000827889"/>
    </source>
</evidence>
<keyword evidence="1" id="KW-0521">NADP</keyword>
<evidence type="ECO:0000256" key="1">
    <source>
        <dbReference type="ARBA" id="ARBA00022857"/>
    </source>
</evidence>
<dbReference type="SUPFAM" id="SSF51735">
    <property type="entry name" value="NAD(P)-binding Rossmann-fold domains"/>
    <property type="match status" value="1"/>
</dbReference>
<keyword evidence="2" id="KW-0560">Oxidoreductase</keyword>
<protein>
    <submittedName>
        <fullName evidence="5">Cinnamoyl-CoA reductase 1-like</fullName>
    </submittedName>
</protein>
<organism evidence="4 5">
    <name type="scientific">Rhodamnia argentea</name>
    <dbReference type="NCBI Taxonomy" id="178133"/>
    <lineage>
        <taxon>Eukaryota</taxon>
        <taxon>Viridiplantae</taxon>
        <taxon>Streptophyta</taxon>
        <taxon>Embryophyta</taxon>
        <taxon>Tracheophyta</taxon>
        <taxon>Spermatophyta</taxon>
        <taxon>Magnoliopsida</taxon>
        <taxon>eudicotyledons</taxon>
        <taxon>Gunneridae</taxon>
        <taxon>Pentapetalae</taxon>
        <taxon>rosids</taxon>
        <taxon>malvids</taxon>
        <taxon>Myrtales</taxon>
        <taxon>Myrtaceae</taxon>
        <taxon>Myrtoideae</taxon>
        <taxon>Myrteae</taxon>
        <taxon>Australasian group</taxon>
        <taxon>Rhodamnia</taxon>
    </lineage>
</organism>
<keyword evidence="4" id="KW-1185">Reference proteome</keyword>